<keyword evidence="3" id="KW-1185">Reference proteome</keyword>
<gene>
    <name evidence="2" type="ORF">F3J38_00775</name>
</gene>
<keyword evidence="1" id="KW-1133">Transmembrane helix</keyword>
<dbReference type="EMBL" id="VWXD01000001">
    <property type="protein sequence ID" value="NIE98609.1"/>
    <property type="molecule type" value="Genomic_DNA"/>
</dbReference>
<name>A0ABX0QPB7_9GAMM</name>
<reference evidence="2 3" key="1">
    <citation type="journal article" date="2019" name="bioRxiv">
        <title>Bacteria contribute to plant secondary compound degradation in a generalist herbivore system.</title>
        <authorList>
            <person name="Francoeur C.B."/>
            <person name="Khadempour L."/>
            <person name="Moreira-Soto R.D."/>
            <person name="Gotting K."/>
            <person name="Book A.J."/>
            <person name="Pinto-Tomas A.A."/>
            <person name="Keefover-Ring K."/>
            <person name="Currie C.R."/>
        </authorList>
    </citation>
    <scope>NUCLEOTIDE SEQUENCE [LARGE SCALE GENOMIC DNA]</scope>
    <source>
        <strain evidence="2 3">Acro-805</strain>
    </source>
</reference>
<evidence type="ECO:0000313" key="2">
    <source>
        <dbReference type="EMBL" id="NIE98609.1"/>
    </source>
</evidence>
<dbReference type="RefSeq" id="WP_167134225.1">
    <property type="nucleotide sequence ID" value="NZ_VWXD01000001.1"/>
</dbReference>
<sequence length="184" mass="20530">MKSNSYSKVFLVVATVLGSILLFILWQVEVNDTSFIRNSVWKTMIAVIFFISFPALFSIKRWGKGTKPQSILDNLKLYAGLLLFLSFFGYMLLITLVKFFPGPVTIITAQYHHVTGGGKGCSGVQIFEPELLRSINVCRPSGNRFRNNTIKITKRSNILGIVVLSASTSLTVYPVSVFPLETQN</sequence>
<keyword evidence="1" id="KW-0472">Membrane</keyword>
<evidence type="ECO:0000256" key="1">
    <source>
        <dbReference type="SAM" id="Phobius"/>
    </source>
</evidence>
<feature type="transmembrane region" description="Helical" evidence="1">
    <location>
        <begin position="40"/>
        <end position="57"/>
    </location>
</feature>
<accession>A0ABX0QPB7</accession>
<evidence type="ECO:0000313" key="3">
    <source>
        <dbReference type="Proteomes" id="UP000780690"/>
    </source>
</evidence>
<keyword evidence="1" id="KW-0812">Transmembrane</keyword>
<feature type="transmembrane region" description="Helical" evidence="1">
    <location>
        <begin position="77"/>
        <end position="100"/>
    </location>
</feature>
<dbReference type="Proteomes" id="UP000780690">
    <property type="component" value="Unassembled WGS sequence"/>
</dbReference>
<organism evidence="2 3">
    <name type="scientific">Candidatus Pantoea formicae</name>
    <dbReference type="NCBI Taxonomy" id="2608355"/>
    <lineage>
        <taxon>Bacteria</taxon>
        <taxon>Pseudomonadati</taxon>
        <taxon>Pseudomonadota</taxon>
        <taxon>Gammaproteobacteria</taxon>
        <taxon>Enterobacterales</taxon>
        <taxon>Erwiniaceae</taxon>
        <taxon>Pantoea</taxon>
    </lineage>
</organism>
<proteinExistence type="predicted"/>
<protein>
    <submittedName>
        <fullName evidence="2">Uncharacterized protein</fullName>
    </submittedName>
</protein>
<comment type="caution">
    <text evidence="2">The sequence shown here is derived from an EMBL/GenBank/DDBJ whole genome shotgun (WGS) entry which is preliminary data.</text>
</comment>
<feature type="transmembrane region" description="Helical" evidence="1">
    <location>
        <begin position="9"/>
        <end position="28"/>
    </location>
</feature>